<dbReference type="SUPFAM" id="SSF161187">
    <property type="entry name" value="YfgJ-like"/>
    <property type="match status" value="1"/>
</dbReference>
<evidence type="ECO:0000313" key="1">
    <source>
        <dbReference type="EMBL" id="MCY6369905.1"/>
    </source>
</evidence>
<dbReference type="Gene3D" id="2.10.290.10">
    <property type="entry name" value="YfgJ-like"/>
    <property type="match status" value="1"/>
</dbReference>
<dbReference type="Proteomes" id="UP001079657">
    <property type="component" value="Unassembled WGS sequence"/>
</dbReference>
<evidence type="ECO:0000313" key="2">
    <source>
        <dbReference type="Proteomes" id="UP001079657"/>
    </source>
</evidence>
<dbReference type="Pfam" id="PF07191">
    <property type="entry name" value="Zn_ribbon_6"/>
    <property type="match status" value="1"/>
</dbReference>
<reference evidence="1" key="1">
    <citation type="submission" date="2022-12" db="EMBL/GenBank/DDBJ databases">
        <authorList>
            <person name="Wang J."/>
        </authorList>
    </citation>
    <scope>NUCLEOTIDE SEQUENCE</scope>
    <source>
        <strain evidence="1">HY-42-06</strain>
    </source>
</reference>
<protein>
    <submittedName>
        <fullName evidence="1">Zinc-ribbon domain-containing protein</fullName>
    </submittedName>
</protein>
<comment type="caution">
    <text evidence="1">The sequence shown here is derived from an EMBL/GenBank/DDBJ whole genome shotgun (WGS) entry which is preliminary data.</text>
</comment>
<keyword evidence="2" id="KW-1185">Reference proteome</keyword>
<organism evidence="1 2">
    <name type="scientific">Clostridium ganghwense</name>
    <dbReference type="NCBI Taxonomy" id="312089"/>
    <lineage>
        <taxon>Bacteria</taxon>
        <taxon>Bacillati</taxon>
        <taxon>Bacillota</taxon>
        <taxon>Clostridia</taxon>
        <taxon>Eubacteriales</taxon>
        <taxon>Clostridiaceae</taxon>
        <taxon>Clostridium</taxon>
    </lineage>
</organism>
<gene>
    <name evidence="1" type="ORF">OXH55_04605</name>
</gene>
<accession>A0ABT4CLH7</accession>
<sequence>MNKTYYCPDCGSKLEKFNACAAINYFCPKCKELKSSKRILKEQPKEDISAQK</sequence>
<name>A0ABT4CLH7_9CLOT</name>
<dbReference type="InterPro" id="IPR010807">
    <property type="entry name" value="YfgJ-like"/>
</dbReference>
<dbReference type="InterPro" id="IPR029037">
    <property type="entry name" value="DUF1407/YfgJ-like_sf"/>
</dbReference>
<dbReference type="EMBL" id="JAPQES010000001">
    <property type="protein sequence ID" value="MCY6369905.1"/>
    <property type="molecule type" value="Genomic_DNA"/>
</dbReference>
<dbReference type="RefSeq" id="WP_268048317.1">
    <property type="nucleotide sequence ID" value="NZ_JAPQES010000001.1"/>
</dbReference>
<proteinExistence type="predicted"/>